<evidence type="ECO:0000256" key="2">
    <source>
        <dbReference type="ARBA" id="ARBA00022729"/>
    </source>
</evidence>
<feature type="chain" id="PRO_5045845550" evidence="3">
    <location>
        <begin position="28"/>
        <end position="384"/>
    </location>
</feature>
<sequence>MKARKNGFLKLGIVLTLASLAGTAARADITIGISLPLTGPASGLGIPVANYIKLWPTTIAGEKLNVIVLDDATDPTKGVNNARRFVTEDKADIVMGSAATPVAVAMAPVMAEAKTVQFSFSPAVVSAGTDGWLFRLPQGNAVMAHAMIEHMKKNGVKTVGFLGYTDAYGESWLKDFQDQSSILGGPKVIATERFARADTSVTAQALKLVSANPDAMLIVASGSGAAMPHKAVVERGYKGKIYQTHAAATRDLMRIGGKDVEGAYVVSGPAVIPEQLPAEHPSKTLALDFVTKYEKAYGAGNRNQFAGHGYDAWVVLEKVIPMALKAGKPGTPEFRAAIRSSAESMGRTVVAHGVLNYTKTNHWGFTTETGLVLKVVNGDWKIEP</sequence>
<comment type="similarity">
    <text evidence="1">Belongs to the leucine-binding protein family.</text>
</comment>
<dbReference type="SUPFAM" id="SSF53822">
    <property type="entry name" value="Periplasmic binding protein-like I"/>
    <property type="match status" value="1"/>
</dbReference>
<dbReference type="InterPro" id="IPR028082">
    <property type="entry name" value="Peripla_BP_I"/>
</dbReference>
<name>A0ABU9BT29_9BURK</name>
<evidence type="ECO:0000256" key="1">
    <source>
        <dbReference type="ARBA" id="ARBA00010062"/>
    </source>
</evidence>
<dbReference type="Proteomes" id="UP001371218">
    <property type="component" value="Unassembled WGS sequence"/>
</dbReference>
<protein>
    <submittedName>
        <fullName evidence="5">ABC transporter substrate-binding protein</fullName>
    </submittedName>
</protein>
<dbReference type="InterPro" id="IPR028081">
    <property type="entry name" value="Leu-bd"/>
</dbReference>
<organism evidence="5 6">
    <name type="scientific">Ideonella lacteola</name>
    <dbReference type="NCBI Taxonomy" id="2984193"/>
    <lineage>
        <taxon>Bacteria</taxon>
        <taxon>Pseudomonadati</taxon>
        <taxon>Pseudomonadota</taxon>
        <taxon>Betaproteobacteria</taxon>
        <taxon>Burkholderiales</taxon>
        <taxon>Sphaerotilaceae</taxon>
        <taxon>Ideonella</taxon>
    </lineage>
</organism>
<dbReference type="RefSeq" id="WP_341427536.1">
    <property type="nucleotide sequence ID" value="NZ_JBBUTG010000014.1"/>
</dbReference>
<dbReference type="PANTHER" id="PTHR30483:SF38">
    <property type="entry name" value="BLR7848 PROTEIN"/>
    <property type="match status" value="1"/>
</dbReference>
<keyword evidence="6" id="KW-1185">Reference proteome</keyword>
<dbReference type="CDD" id="cd06333">
    <property type="entry name" value="PBP1_ABC_RPA1789-like"/>
    <property type="match status" value="1"/>
</dbReference>
<feature type="domain" description="Leucine-binding protein" evidence="4">
    <location>
        <begin position="29"/>
        <end position="340"/>
    </location>
</feature>
<dbReference type="InterPro" id="IPR051010">
    <property type="entry name" value="BCAA_transport"/>
</dbReference>
<dbReference type="Gene3D" id="3.40.50.2300">
    <property type="match status" value="2"/>
</dbReference>
<reference evidence="5 6" key="1">
    <citation type="submission" date="2024-04" db="EMBL/GenBank/DDBJ databases">
        <title>Novel species of the genus Ideonella isolated from streams.</title>
        <authorList>
            <person name="Lu H."/>
        </authorList>
    </citation>
    <scope>NUCLEOTIDE SEQUENCE [LARGE SCALE GENOMIC DNA]</scope>
    <source>
        <strain evidence="5 6">DXS29W</strain>
    </source>
</reference>
<evidence type="ECO:0000313" key="6">
    <source>
        <dbReference type="Proteomes" id="UP001371218"/>
    </source>
</evidence>
<feature type="signal peptide" evidence="3">
    <location>
        <begin position="1"/>
        <end position="27"/>
    </location>
</feature>
<evidence type="ECO:0000313" key="5">
    <source>
        <dbReference type="EMBL" id="MEK8033117.1"/>
    </source>
</evidence>
<accession>A0ABU9BT29</accession>
<evidence type="ECO:0000256" key="3">
    <source>
        <dbReference type="SAM" id="SignalP"/>
    </source>
</evidence>
<proteinExistence type="inferred from homology"/>
<gene>
    <name evidence="5" type="ORF">AACH06_20015</name>
</gene>
<dbReference type="EMBL" id="JBBUTG010000014">
    <property type="protein sequence ID" value="MEK8033117.1"/>
    <property type="molecule type" value="Genomic_DNA"/>
</dbReference>
<evidence type="ECO:0000259" key="4">
    <source>
        <dbReference type="Pfam" id="PF13458"/>
    </source>
</evidence>
<comment type="caution">
    <text evidence="5">The sequence shown here is derived from an EMBL/GenBank/DDBJ whole genome shotgun (WGS) entry which is preliminary data.</text>
</comment>
<dbReference type="PANTHER" id="PTHR30483">
    <property type="entry name" value="LEUCINE-SPECIFIC-BINDING PROTEIN"/>
    <property type="match status" value="1"/>
</dbReference>
<keyword evidence="2 3" id="KW-0732">Signal</keyword>
<dbReference type="Pfam" id="PF13458">
    <property type="entry name" value="Peripla_BP_6"/>
    <property type="match status" value="1"/>
</dbReference>